<dbReference type="AlphaFoldDB" id="A0A315FPP6"/>
<keyword evidence="3" id="KW-1185">Reference proteome</keyword>
<name>A0A315FPP6_9BURK</name>
<keyword evidence="1" id="KW-1133">Transmembrane helix</keyword>
<keyword evidence="1" id="KW-0472">Membrane</keyword>
<keyword evidence="1" id="KW-0812">Transmembrane</keyword>
<proteinExistence type="predicted"/>
<evidence type="ECO:0000313" key="3">
    <source>
        <dbReference type="Proteomes" id="UP000250790"/>
    </source>
</evidence>
<accession>A0A315FPP6</accession>
<protein>
    <submittedName>
        <fullName evidence="2">Uncharacterized protein</fullName>
    </submittedName>
</protein>
<reference evidence="2 3" key="1">
    <citation type="submission" date="2017-04" db="EMBL/GenBank/DDBJ databases">
        <title>Unexpected and diverse lifestyles within the genus Limnohabitans.</title>
        <authorList>
            <person name="Kasalicky V."/>
            <person name="Mehrshad M."/>
            <person name="Andrei S.-A."/>
            <person name="Salcher M."/>
            <person name="Kratochvilova H."/>
            <person name="Simek K."/>
            <person name="Ghai R."/>
        </authorList>
    </citation>
    <scope>NUCLEOTIDE SEQUENCE [LARGE SCALE GENOMIC DNA]</scope>
    <source>
        <strain evidence="2 3">II-B4</strain>
    </source>
</reference>
<sequence length="64" mass="7404">MFFNNFSGRTPILIIFQITDVIATVMRSLDSQFIPITIIPIAIEMIVIIFHIIASTTQYIYHFI</sequence>
<evidence type="ECO:0000256" key="1">
    <source>
        <dbReference type="SAM" id="Phobius"/>
    </source>
</evidence>
<gene>
    <name evidence="2" type="ORF">B9Z37_00980</name>
</gene>
<evidence type="ECO:0000313" key="2">
    <source>
        <dbReference type="EMBL" id="PUE55197.1"/>
    </source>
</evidence>
<organism evidence="2 3">
    <name type="scientific">Limnohabitans parvus II-B4</name>
    <dbReference type="NCBI Taxonomy" id="1293052"/>
    <lineage>
        <taxon>Bacteria</taxon>
        <taxon>Pseudomonadati</taxon>
        <taxon>Pseudomonadota</taxon>
        <taxon>Betaproteobacteria</taxon>
        <taxon>Burkholderiales</taxon>
        <taxon>Comamonadaceae</taxon>
        <taxon>Limnohabitans</taxon>
    </lineage>
</organism>
<comment type="caution">
    <text evidence="2">The sequence shown here is derived from an EMBL/GenBank/DDBJ whole genome shotgun (WGS) entry which is preliminary data.</text>
</comment>
<feature type="transmembrane region" description="Helical" evidence="1">
    <location>
        <begin position="33"/>
        <end position="54"/>
    </location>
</feature>
<dbReference type="Proteomes" id="UP000250790">
    <property type="component" value="Unassembled WGS sequence"/>
</dbReference>
<dbReference type="EMBL" id="NESN01000001">
    <property type="protein sequence ID" value="PUE55197.1"/>
    <property type="molecule type" value="Genomic_DNA"/>
</dbReference>